<evidence type="ECO:0000256" key="7">
    <source>
        <dbReference type="ARBA" id="ARBA00022630"/>
    </source>
</evidence>
<keyword evidence="12" id="KW-1133">Transmembrane helix</keyword>
<dbReference type="PANTHER" id="PTHR48083:SF33">
    <property type="entry name" value="ACYL-COENZYME A DEHYDROGENASE"/>
    <property type="match status" value="1"/>
</dbReference>
<dbReference type="GO" id="GO:0070991">
    <property type="term" value="F:medium-chain fatty acyl-CoA dehydrogenase activity"/>
    <property type="evidence" value="ECO:0007669"/>
    <property type="project" value="UniProtKB-EC"/>
</dbReference>
<dbReference type="NCBIfam" id="NF009586">
    <property type="entry name" value="PRK13026.1"/>
    <property type="match status" value="1"/>
</dbReference>
<evidence type="ECO:0000259" key="13">
    <source>
        <dbReference type="Pfam" id="PF00441"/>
    </source>
</evidence>
<keyword evidence="12" id="KW-0472">Membrane</keyword>
<evidence type="ECO:0000313" key="16">
    <source>
        <dbReference type="EMBL" id="VAX21901.1"/>
    </source>
</evidence>
<evidence type="ECO:0000256" key="4">
    <source>
        <dbReference type="ARBA" id="ARBA00012033"/>
    </source>
</evidence>
<evidence type="ECO:0000256" key="2">
    <source>
        <dbReference type="ARBA" id="ARBA00005005"/>
    </source>
</evidence>
<dbReference type="EMBL" id="UOGC01000129">
    <property type="protein sequence ID" value="VAX21901.1"/>
    <property type="molecule type" value="Genomic_DNA"/>
</dbReference>
<dbReference type="Pfam" id="PF09317">
    <property type="entry name" value="ACDH_C"/>
    <property type="match status" value="1"/>
</dbReference>
<keyword evidence="7" id="KW-0285">Flavoprotein</keyword>
<evidence type="ECO:0000256" key="11">
    <source>
        <dbReference type="ARBA" id="ARBA00049247"/>
    </source>
</evidence>
<keyword evidence="12" id="KW-0812">Transmembrane</keyword>
<feature type="transmembrane region" description="Helical" evidence="12">
    <location>
        <begin position="46"/>
        <end position="65"/>
    </location>
</feature>
<reference evidence="16" key="1">
    <citation type="submission" date="2018-06" db="EMBL/GenBank/DDBJ databases">
        <authorList>
            <person name="Zhirakovskaya E."/>
        </authorList>
    </citation>
    <scope>NUCLEOTIDE SEQUENCE</scope>
</reference>
<comment type="cofactor">
    <cofactor evidence="1">
        <name>FAD</name>
        <dbReference type="ChEBI" id="CHEBI:57692"/>
    </cofactor>
</comment>
<proteinExistence type="inferred from homology"/>
<dbReference type="EC" id="1.3.8.8" evidence="5"/>
<protein>
    <recommendedName>
        <fullName evidence="6">Acyl-coenzyme A dehydrogenase</fullName>
        <ecNumber evidence="4">1.3.8.7</ecNumber>
        <ecNumber evidence="5">1.3.8.8</ecNumber>
    </recommendedName>
</protein>
<dbReference type="InterPro" id="IPR050741">
    <property type="entry name" value="Acyl-CoA_dehydrogenase"/>
</dbReference>
<dbReference type="FunFam" id="1.20.140.10:FF:000009">
    <property type="entry name" value="Acyl-CoA dehydrogenase"/>
    <property type="match status" value="1"/>
</dbReference>
<dbReference type="Gene3D" id="2.40.110.10">
    <property type="entry name" value="Butyryl-CoA Dehydrogenase, subunit A, domain 2"/>
    <property type="match status" value="1"/>
</dbReference>
<evidence type="ECO:0000256" key="5">
    <source>
        <dbReference type="ARBA" id="ARBA00012040"/>
    </source>
</evidence>
<dbReference type="SUPFAM" id="SSF56645">
    <property type="entry name" value="Acyl-CoA dehydrogenase NM domain-like"/>
    <property type="match status" value="1"/>
</dbReference>
<comment type="similarity">
    <text evidence="3">Belongs to the acyl-CoA dehydrogenase family.</text>
</comment>
<dbReference type="GO" id="GO:0004466">
    <property type="term" value="F:long-chain fatty acyl-CoA dehydrogenase activity"/>
    <property type="evidence" value="ECO:0007669"/>
    <property type="project" value="UniProtKB-EC"/>
</dbReference>
<evidence type="ECO:0000256" key="3">
    <source>
        <dbReference type="ARBA" id="ARBA00009347"/>
    </source>
</evidence>
<dbReference type="PANTHER" id="PTHR48083">
    <property type="entry name" value="MEDIUM-CHAIN SPECIFIC ACYL-COA DEHYDROGENASE, MITOCHONDRIAL-RELATED"/>
    <property type="match status" value="1"/>
</dbReference>
<gene>
    <name evidence="16" type="ORF">MNBD_NITROSPINAE01-430</name>
</gene>
<accession>A0A3B1C5H4</accession>
<dbReference type="Gene3D" id="1.20.140.10">
    <property type="entry name" value="Butyryl-CoA Dehydrogenase, subunit A, domain 3"/>
    <property type="match status" value="1"/>
</dbReference>
<dbReference type="SUPFAM" id="SSF47203">
    <property type="entry name" value="Acyl-CoA dehydrogenase C-terminal domain-like"/>
    <property type="match status" value="1"/>
</dbReference>
<evidence type="ECO:0000259" key="15">
    <source>
        <dbReference type="Pfam" id="PF09317"/>
    </source>
</evidence>
<dbReference type="Pfam" id="PF02771">
    <property type="entry name" value="Acyl-CoA_dh_N"/>
    <property type="match status" value="1"/>
</dbReference>
<dbReference type="UniPathway" id="UPA00659"/>
<dbReference type="AlphaFoldDB" id="A0A3B1C5H4"/>
<dbReference type="GO" id="GO:0050660">
    <property type="term" value="F:flavin adenine dinucleotide binding"/>
    <property type="evidence" value="ECO:0007669"/>
    <property type="project" value="InterPro"/>
</dbReference>
<feature type="domain" description="Acyl-CoA dehydrogenase/oxidase N-terminal" evidence="14">
    <location>
        <begin position="138"/>
        <end position="237"/>
    </location>
</feature>
<dbReference type="Pfam" id="PF00441">
    <property type="entry name" value="Acyl-CoA_dh_1"/>
    <property type="match status" value="1"/>
</dbReference>
<evidence type="ECO:0000256" key="8">
    <source>
        <dbReference type="ARBA" id="ARBA00022827"/>
    </source>
</evidence>
<evidence type="ECO:0000256" key="10">
    <source>
        <dbReference type="ARBA" id="ARBA00047882"/>
    </source>
</evidence>
<evidence type="ECO:0000256" key="9">
    <source>
        <dbReference type="ARBA" id="ARBA00023002"/>
    </source>
</evidence>
<evidence type="ECO:0000256" key="1">
    <source>
        <dbReference type="ARBA" id="ARBA00001974"/>
    </source>
</evidence>
<dbReference type="GO" id="GO:0005737">
    <property type="term" value="C:cytoplasm"/>
    <property type="evidence" value="ECO:0007669"/>
    <property type="project" value="TreeGrafter"/>
</dbReference>
<dbReference type="InterPro" id="IPR013786">
    <property type="entry name" value="AcylCoA_DH/ox_N"/>
</dbReference>
<comment type="pathway">
    <text evidence="2">Lipid metabolism; fatty acid beta-oxidation.</text>
</comment>
<feature type="domain" description="Acyl-CoA dehydrogenase/oxidase C-terminal" evidence="13">
    <location>
        <begin position="365"/>
        <end position="481"/>
    </location>
</feature>
<evidence type="ECO:0000256" key="6">
    <source>
        <dbReference type="ARBA" id="ARBA00020144"/>
    </source>
</evidence>
<keyword evidence="9" id="KW-0560">Oxidoreductase</keyword>
<comment type="catalytic activity">
    <reaction evidence="10">
        <text>a medium-chain 2,3-saturated fatty acyl-CoA + oxidized [electron-transfer flavoprotein] + H(+) = a medium-chain (2E)-enoyl-CoA + reduced [electron-transfer flavoprotein]</text>
        <dbReference type="Rhea" id="RHEA:14477"/>
        <dbReference type="Rhea" id="RHEA-COMP:10685"/>
        <dbReference type="Rhea" id="RHEA-COMP:10686"/>
        <dbReference type="ChEBI" id="CHEBI:15378"/>
        <dbReference type="ChEBI" id="CHEBI:57692"/>
        <dbReference type="ChEBI" id="CHEBI:58307"/>
        <dbReference type="ChEBI" id="CHEBI:83723"/>
        <dbReference type="ChEBI" id="CHEBI:83726"/>
        <dbReference type="EC" id="1.3.8.7"/>
    </reaction>
</comment>
<dbReference type="NCBIfam" id="NF007000">
    <property type="entry name" value="PRK09463.1"/>
    <property type="match status" value="1"/>
</dbReference>
<keyword evidence="8" id="KW-0274">FAD</keyword>
<evidence type="ECO:0000256" key="12">
    <source>
        <dbReference type="SAM" id="Phobius"/>
    </source>
</evidence>
<dbReference type="EC" id="1.3.8.7" evidence="4"/>
<dbReference type="InterPro" id="IPR036250">
    <property type="entry name" value="AcylCo_DH-like_C"/>
</dbReference>
<dbReference type="InterPro" id="IPR046373">
    <property type="entry name" value="Acyl-CoA_Oxase/DH_mid-dom_sf"/>
</dbReference>
<dbReference type="Gene3D" id="1.10.540.10">
    <property type="entry name" value="Acyl-CoA dehydrogenase/oxidase, N-terminal domain"/>
    <property type="match status" value="1"/>
</dbReference>
<dbReference type="InterPro" id="IPR037069">
    <property type="entry name" value="AcylCoA_DH/ox_N_sf"/>
</dbReference>
<sequence>MGCFSWFCFIVVLLWVLIYFGAPLSLGTAAVGLLLFVWTYVSDSSFVLFIPLWMLFFAIAVPLNIRSLRKSWITENIYAMFKEILPSMSATEREALEAGSVWWDGDLFSGDPDWNKLLSYPKPTLTDEEQAFLDGPTEELCKMLDDWKITSELHDLPEEVWQFIKDKGFFGMIIPKKYGGLGFSALGHSAVVVKITSRSMAAGVTIMVPNSLGPAELILHYGTDEQKEKYLAALACGKEVPCFALTSPEAGSDAASMPDTGIVTKENFEGEETLGIRATFDKRYITLSPVSTVIALAFHLYDPEKLLGDKEDIGITVALLPSDTPGVETRDRHNPLGVAFMNGPVRGKDIFIPVDWIVGGKDGAGKGWKMLMERLGVGRGISLPSVSVASGKLACRATGAYARVRKQFKMSVGRFEGIEEKLATIGGCTYRMDAARMMTVGAIDQGEAPSVISAIVKYNLTEDMRRVVIDSMDIHAGSGISFGPRNIMGLNYTALPIGITVEGANILTRTLIVFGQGAIRCHPYVLKEMESVRDDSYVRGLDNFDKAFFGHIGFTLKNSARSLFMALTGARFAVAPAGPTKRYYQKLARFSASFALIADMAMMTLGSALKKKERLSGRLADALSHLYLASTTLKRFEDDGRIKDDLPFVKWACEDSIYTIQKSLAEVIDNLPVRPAAWLLTALIFPLGKREKKPADHLGHKIASALLTPSDLRDRLTDGMFVHSDVHDPVGRVEDAFLKVVKAETAEKALATAIKTGAVTAKTVEAQIESAVSANIITKEEADDIKAAISARRDVITVDDFPPSYWRKDGGNQGSA</sequence>
<dbReference type="InterPro" id="IPR015396">
    <property type="entry name" value="FadE_C"/>
</dbReference>
<feature type="transmembrane region" description="Helical" evidence="12">
    <location>
        <begin position="7"/>
        <end position="40"/>
    </location>
</feature>
<evidence type="ECO:0000259" key="14">
    <source>
        <dbReference type="Pfam" id="PF02771"/>
    </source>
</evidence>
<dbReference type="GO" id="GO:0033539">
    <property type="term" value="P:fatty acid beta-oxidation using acyl-CoA dehydrogenase"/>
    <property type="evidence" value="ECO:0007669"/>
    <property type="project" value="InterPro"/>
</dbReference>
<feature type="domain" description="Acyl-CoA dehydrogenase C-terminal bacterial-type" evidence="15">
    <location>
        <begin position="519"/>
        <end position="801"/>
    </location>
</feature>
<comment type="catalytic activity">
    <reaction evidence="11">
        <text>a long-chain 2,3-saturated fatty acyl-CoA + oxidized [electron-transfer flavoprotein] + H(+) = a long-chain (2E)-enoyl-CoA + reduced [electron-transfer flavoprotein]</text>
        <dbReference type="Rhea" id="RHEA:17721"/>
        <dbReference type="Rhea" id="RHEA-COMP:10685"/>
        <dbReference type="Rhea" id="RHEA-COMP:10686"/>
        <dbReference type="ChEBI" id="CHEBI:15378"/>
        <dbReference type="ChEBI" id="CHEBI:57692"/>
        <dbReference type="ChEBI" id="CHEBI:58307"/>
        <dbReference type="ChEBI" id="CHEBI:83721"/>
        <dbReference type="ChEBI" id="CHEBI:83727"/>
        <dbReference type="EC" id="1.3.8.8"/>
    </reaction>
</comment>
<dbReference type="InterPro" id="IPR009075">
    <property type="entry name" value="AcylCo_DH/oxidase_C"/>
</dbReference>
<dbReference type="FunFam" id="1.10.540.10:FF:000004">
    <property type="entry name" value="Acyl-CoA dehydrogenase"/>
    <property type="match status" value="1"/>
</dbReference>
<dbReference type="InterPro" id="IPR009100">
    <property type="entry name" value="AcylCoA_DH/oxidase_NM_dom_sf"/>
</dbReference>
<organism evidence="16">
    <name type="scientific">hydrothermal vent metagenome</name>
    <dbReference type="NCBI Taxonomy" id="652676"/>
    <lineage>
        <taxon>unclassified sequences</taxon>
        <taxon>metagenomes</taxon>
        <taxon>ecological metagenomes</taxon>
    </lineage>
</organism>
<name>A0A3B1C5H4_9ZZZZ</name>